<evidence type="ECO:0000256" key="2">
    <source>
        <dbReference type="ARBA" id="ARBA00023015"/>
    </source>
</evidence>
<protein>
    <submittedName>
        <fullName evidence="6">LysR family transcriptional regulator</fullName>
    </submittedName>
</protein>
<dbReference type="SUPFAM" id="SSF53850">
    <property type="entry name" value="Periplasmic binding protein-like II"/>
    <property type="match status" value="1"/>
</dbReference>
<dbReference type="Pfam" id="PF00126">
    <property type="entry name" value="HTH_1"/>
    <property type="match status" value="1"/>
</dbReference>
<dbReference type="InterPro" id="IPR000847">
    <property type="entry name" value="LysR_HTH_N"/>
</dbReference>
<dbReference type="SUPFAM" id="SSF46785">
    <property type="entry name" value="Winged helix' DNA-binding domain"/>
    <property type="match status" value="1"/>
</dbReference>
<gene>
    <name evidence="6" type="ORF">CJP16_16085</name>
</gene>
<evidence type="ECO:0000259" key="5">
    <source>
        <dbReference type="PROSITE" id="PS50931"/>
    </source>
</evidence>
<evidence type="ECO:0000313" key="7">
    <source>
        <dbReference type="Proteomes" id="UP000233467"/>
    </source>
</evidence>
<dbReference type="GO" id="GO:0043565">
    <property type="term" value="F:sequence-specific DNA binding"/>
    <property type="evidence" value="ECO:0007669"/>
    <property type="project" value="TreeGrafter"/>
</dbReference>
<dbReference type="Proteomes" id="UP000233467">
    <property type="component" value="Unassembled WGS sequence"/>
</dbReference>
<proteinExistence type="inferred from homology"/>
<evidence type="ECO:0000256" key="1">
    <source>
        <dbReference type="ARBA" id="ARBA00009437"/>
    </source>
</evidence>
<keyword evidence="4" id="KW-0804">Transcription</keyword>
<keyword evidence="3" id="KW-0238">DNA-binding</keyword>
<sequence length="301" mass="33524">MPVDANDLTLFAQLIEAGSFTKAADKIGLPKSTLSRRVASLEASLGERLITRNTRQIVITAFGEQILESSRCILSELDAVDGLIQGRQTTPSGLLRVSLPVDFDELDLATLIERYSTKLPNVRLELDISSRRVDLVEEKFDLAIRVSKQRPEEATLLSRKICDIKCALYACPDYLARYGVPTTPDVLNEHIGLGLGGNARNVQKWLLKNNDGDIWQGVPTGPLIVNSPYLLRDMALRGFGITGLSEHKAKPFLDSGKLVRVLPEWWLPTASVWCVLPTRRLLPARISEFIEMLRDSLSSRF</sequence>
<keyword evidence="7" id="KW-1185">Reference proteome</keyword>
<dbReference type="AlphaFoldDB" id="A0A2N3ISY6"/>
<dbReference type="Pfam" id="PF03466">
    <property type="entry name" value="LysR_substrate"/>
    <property type="match status" value="1"/>
</dbReference>
<accession>A0A2N3ISY6</accession>
<evidence type="ECO:0000313" key="6">
    <source>
        <dbReference type="EMBL" id="PKQ74900.1"/>
    </source>
</evidence>
<dbReference type="PANTHER" id="PTHR30537">
    <property type="entry name" value="HTH-TYPE TRANSCRIPTIONAL REGULATOR"/>
    <property type="match status" value="1"/>
</dbReference>
<dbReference type="FunFam" id="1.10.10.10:FF:000001">
    <property type="entry name" value="LysR family transcriptional regulator"/>
    <property type="match status" value="1"/>
</dbReference>
<organism evidence="6 7">
    <name type="scientific">Aeromonas sobria</name>
    <dbReference type="NCBI Taxonomy" id="646"/>
    <lineage>
        <taxon>Bacteria</taxon>
        <taxon>Pseudomonadati</taxon>
        <taxon>Pseudomonadota</taxon>
        <taxon>Gammaproteobacteria</taxon>
        <taxon>Aeromonadales</taxon>
        <taxon>Aeromonadaceae</taxon>
        <taxon>Aeromonas</taxon>
    </lineage>
</organism>
<keyword evidence="2" id="KW-0805">Transcription regulation</keyword>
<dbReference type="EMBL" id="NQMM01000046">
    <property type="protein sequence ID" value="PKQ74900.1"/>
    <property type="molecule type" value="Genomic_DNA"/>
</dbReference>
<dbReference type="InterPro" id="IPR036390">
    <property type="entry name" value="WH_DNA-bd_sf"/>
</dbReference>
<dbReference type="GO" id="GO:0003700">
    <property type="term" value="F:DNA-binding transcription factor activity"/>
    <property type="evidence" value="ECO:0007669"/>
    <property type="project" value="InterPro"/>
</dbReference>
<reference evidence="6 7" key="1">
    <citation type="journal article" date="2017" name="Front. Microbiol.">
        <title>Strong Genomic and Phenotypic Heterogeneity in the Aeromonas sobria Species Complex.</title>
        <authorList>
            <person name="Gauthier J."/>
            <person name="Vincent A.T."/>
            <person name="Charette S.J."/>
            <person name="Derome N."/>
        </authorList>
    </citation>
    <scope>NUCLEOTIDE SEQUENCE [LARGE SCALE GENOMIC DNA]</scope>
    <source>
        <strain evidence="6 7">TM18</strain>
    </source>
</reference>
<dbReference type="CDD" id="cd08422">
    <property type="entry name" value="PBP2_CrgA_like"/>
    <property type="match status" value="1"/>
</dbReference>
<dbReference type="InterPro" id="IPR036388">
    <property type="entry name" value="WH-like_DNA-bd_sf"/>
</dbReference>
<dbReference type="GO" id="GO:0006351">
    <property type="term" value="P:DNA-templated transcription"/>
    <property type="evidence" value="ECO:0007669"/>
    <property type="project" value="TreeGrafter"/>
</dbReference>
<dbReference type="RefSeq" id="WP_101325476.1">
    <property type="nucleotide sequence ID" value="NZ_CAMTHQ010000076.1"/>
</dbReference>
<dbReference type="InterPro" id="IPR058163">
    <property type="entry name" value="LysR-type_TF_proteobact-type"/>
</dbReference>
<evidence type="ECO:0000256" key="4">
    <source>
        <dbReference type="ARBA" id="ARBA00023163"/>
    </source>
</evidence>
<comment type="caution">
    <text evidence="6">The sequence shown here is derived from an EMBL/GenBank/DDBJ whole genome shotgun (WGS) entry which is preliminary data.</text>
</comment>
<dbReference type="Gene3D" id="1.10.10.10">
    <property type="entry name" value="Winged helix-like DNA-binding domain superfamily/Winged helix DNA-binding domain"/>
    <property type="match status" value="1"/>
</dbReference>
<dbReference type="PANTHER" id="PTHR30537:SF5">
    <property type="entry name" value="HTH-TYPE TRANSCRIPTIONAL ACTIVATOR TTDR-RELATED"/>
    <property type="match status" value="1"/>
</dbReference>
<comment type="similarity">
    <text evidence="1">Belongs to the LysR transcriptional regulatory family.</text>
</comment>
<dbReference type="InterPro" id="IPR005119">
    <property type="entry name" value="LysR_subst-bd"/>
</dbReference>
<feature type="domain" description="HTH lysR-type" evidence="5">
    <location>
        <begin position="3"/>
        <end position="60"/>
    </location>
</feature>
<dbReference type="Gene3D" id="3.40.190.290">
    <property type="match status" value="1"/>
</dbReference>
<evidence type="ECO:0000256" key="3">
    <source>
        <dbReference type="ARBA" id="ARBA00023125"/>
    </source>
</evidence>
<dbReference type="PROSITE" id="PS50931">
    <property type="entry name" value="HTH_LYSR"/>
    <property type="match status" value="1"/>
</dbReference>
<name>A0A2N3ISY6_AERSO</name>